<feature type="transmembrane region" description="Helical" evidence="1">
    <location>
        <begin position="61"/>
        <end position="83"/>
    </location>
</feature>
<evidence type="ECO:0000313" key="3">
    <source>
        <dbReference type="EMBL" id="AWF95000.1"/>
    </source>
</evidence>
<dbReference type="Gene3D" id="3.90.76.10">
    <property type="entry name" value="Dipeptide-binding Protein, Domain 1"/>
    <property type="match status" value="1"/>
</dbReference>
<organism evidence="3 4">
    <name type="scientific">Weissella cibaria</name>
    <dbReference type="NCBI Taxonomy" id="137591"/>
    <lineage>
        <taxon>Bacteria</taxon>
        <taxon>Bacillati</taxon>
        <taxon>Bacillota</taxon>
        <taxon>Bacilli</taxon>
        <taxon>Lactobacillales</taxon>
        <taxon>Lactobacillaceae</taxon>
        <taxon>Weissella</taxon>
    </lineage>
</organism>
<reference evidence="3 4" key="1">
    <citation type="submission" date="2017-04" db="EMBL/GenBank/DDBJ databases">
        <title>Weissella cibaria strain m2 complete genome.</title>
        <authorList>
            <person name="Pan Q."/>
            <person name="Tan M."/>
            <person name="Yao F."/>
            <person name="Su S."/>
        </authorList>
    </citation>
    <scope>NUCLEOTIDE SEQUENCE [LARGE SCALE GENOMIC DNA]</scope>
    <source>
        <strain evidence="3 4">M2</strain>
    </source>
</reference>
<name>A0A2S1KPQ6_9LACO</name>
<dbReference type="Pfam" id="PF00496">
    <property type="entry name" value="SBP_bac_5"/>
    <property type="match status" value="1"/>
</dbReference>
<keyword evidence="1" id="KW-0812">Transmembrane</keyword>
<sequence length="570" mass="63060">MNEEHDVNQTNAFFSMAETQTVNRMARGKGYSLSSPPVLIYNNNVKHKYKGHKNMSIKKQLLAASVLTTVALAVGGSLSPVFADSKSDTFTYAISSDLESTNPITTSDRWGLTFDNIQYSPLFHVEENGSLTPVLATKDTVSSDGKTITVDLRQGVKWSDGQPFTADDVVFTYQKLADKANGNSDKFYINNKPIQIEKVNDHQVKFILPEKSASAVNNLVTENFIIPKHVYENTKDFSGSSLTPGNVGTGPYTLESYKQGQEVRFVRNDNYFGEKPKLKHVVLRILTDPNATDIALKKGEVDASFVLPTELKNLKGHDLTVHAFSEDRVGYLGLNTHVKKLANKSVRQAIFYALDKNEMNKAAYLDKKYYNTPTSFLPPKNSFATTDVAAYKTNVGKAKALLNKAGVKNLTLNLGYTSGDAAQKIQGSLIASQLSKAGIKVNVEAVDATALSTVIHKKDQTKYDAFLNGYIMGTDPYQYTPLYTSTGFANYWQYKDPAIDKLFTKGDLESSASARQATYKKLQQKIADAAVMYPIVDNKKILVMNKDVKGFTEAKTLPVYTFADWSKLSK</sequence>
<dbReference type="Gene3D" id="3.40.190.10">
    <property type="entry name" value="Periplasmic binding protein-like II"/>
    <property type="match status" value="1"/>
</dbReference>
<dbReference type="EMBL" id="CP020928">
    <property type="protein sequence ID" value="AWF95000.1"/>
    <property type="molecule type" value="Genomic_DNA"/>
</dbReference>
<gene>
    <name evidence="3" type="ORF">B6254_0579</name>
</gene>
<protein>
    <recommendedName>
        <fullName evidence="2">Solute-binding protein family 5 domain-containing protein</fullName>
    </recommendedName>
</protein>
<dbReference type="GO" id="GO:1904680">
    <property type="term" value="F:peptide transmembrane transporter activity"/>
    <property type="evidence" value="ECO:0007669"/>
    <property type="project" value="TreeGrafter"/>
</dbReference>
<dbReference type="PIRSF" id="PIRSF002741">
    <property type="entry name" value="MppA"/>
    <property type="match status" value="1"/>
</dbReference>
<dbReference type="Gene3D" id="3.10.105.10">
    <property type="entry name" value="Dipeptide-binding Protein, Domain 3"/>
    <property type="match status" value="1"/>
</dbReference>
<keyword evidence="1" id="KW-1133">Transmembrane helix</keyword>
<proteinExistence type="predicted"/>
<accession>A0A2S1KPQ6</accession>
<dbReference type="Proteomes" id="UP000244870">
    <property type="component" value="Chromosome"/>
</dbReference>
<dbReference type="CDD" id="cd00995">
    <property type="entry name" value="PBP2_NikA_DppA_OppA_like"/>
    <property type="match status" value="1"/>
</dbReference>
<dbReference type="InterPro" id="IPR030678">
    <property type="entry name" value="Peptide/Ni-bd"/>
</dbReference>
<evidence type="ECO:0000313" key="4">
    <source>
        <dbReference type="Proteomes" id="UP000244870"/>
    </source>
</evidence>
<dbReference type="GO" id="GO:0042597">
    <property type="term" value="C:periplasmic space"/>
    <property type="evidence" value="ECO:0007669"/>
    <property type="project" value="UniProtKB-ARBA"/>
</dbReference>
<dbReference type="SUPFAM" id="SSF53850">
    <property type="entry name" value="Periplasmic binding protein-like II"/>
    <property type="match status" value="1"/>
</dbReference>
<dbReference type="GO" id="GO:0015833">
    <property type="term" value="P:peptide transport"/>
    <property type="evidence" value="ECO:0007669"/>
    <property type="project" value="TreeGrafter"/>
</dbReference>
<dbReference type="InterPro" id="IPR039424">
    <property type="entry name" value="SBP_5"/>
</dbReference>
<dbReference type="AlphaFoldDB" id="A0A2S1KPQ6"/>
<dbReference type="GO" id="GO:0043190">
    <property type="term" value="C:ATP-binding cassette (ABC) transporter complex"/>
    <property type="evidence" value="ECO:0007669"/>
    <property type="project" value="InterPro"/>
</dbReference>
<feature type="domain" description="Solute-binding protein family 5" evidence="2">
    <location>
        <begin position="131"/>
        <end position="486"/>
    </location>
</feature>
<dbReference type="InterPro" id="IPR000914">
    <property type="entry name" value="SBP_5_dom"/>
</dbReference>
<keyword evidence="1" id="KW-0472">Membrane</keyword>
<dbReference type="PANTHER" id="PTHR30290">
    <property type="entry name" value="PERIPLASMIC BINDING COMPONENT OF ABC TRANSPORTER"/>
    <property type="match status" value="1"/>
</dbReference>
<evidence type="ECO:0000256" key="1">
    <source>
        <dbReference type="SAM" id="Phobius"/>
    </source>
</evidence>
<evidence type="ECO:0000259" key="2">
    <source>
        <dbReference type="Pfam" id="PF00496"/>
    </source>
</evidence>
<dbReference type="PANTHER" id="PTHR30290:SF59">
    <property type="entry name" value="OLIGOPEPTIDE ABC TRANSPORTER,SUBSTRATE-BINDING PROTEIN"/>
    <property type="match status" value="1"/>
</dbReference>